<feature type="transmembrane region" description="Helical" evidence="11">
    <location>
        <begin position="106"/>
        <end position="129"/>
    </location>
</feature>
<feature type="coiled-coil region" evidence="9">
    <location>
        <begin position="135"/>
        <end position="169"/>
    </location>
</feature>
<evidence type="ECO:0000256" key="11">
    <source>
        <dbReference type="SAM" id="Phobius"/>
    </source>
</evidence>
<evidence type="ECO:0000256" key="2">
    <source>
        <dbReference type="ARBA" id="ARBA00004236"/>
    </source>
</evidence>
<dbReference type="Proteomes" id="UP000324595">
    <property type="component" value="Unassembled WGS sequence"/>
</dbReference>
<dbReference type="Gene3D" id="1.10.10.1320">
    <property type="entry name" value="Anti-sigma factor, zinc-finger domain"/>
    <property type="match status" value="1"/>
</dbReference>
<comment type="caution">
    <text evidence="13">The sequence shown here is derived from an EMBL/GenBank/DDBJ whole genome shotgun (WGS) entry which is preliminary data.</text>
</comment>
<sequence length="282" mass="31681">MANEQSHTEKFEQLCAGYVLHALDREEREEFEEMLGEASAEERDLYQTMWTTANQLAFTVEQEEPPADLKERLMEIIREQQQDQNDNTVTNIDEGSPSDDKDRFNWSALGVAASFALLIVSLSLIFYSFNLNSSLSNKNNIIAEKNTQITQLKNELERKEEMLSILEARDVDLVMMAGRDVNPNGYGKVIWNASKQQALLQVSNLPTEASDKDYQLWLIKNNKPVSAGVFSVGNQNDAFFKIEQMAEADKQSTNAFAITLEPKGGVSQPTGDVYLLGNVGNK</sequence>
<dbReference type="InterPro" id="IPR041916">
    <property type="entry name" value="Anti_sigma_zinc_sf"/>
</dbReference>
<name>A0A5D3YIL4_9BACT</name>
<dbReference type="GO" id="GO:0005886">
    <property type="term" value="C:plasma membrane"/>
    <property type="evidence" value="ECO:0007669"/>
    <property type="project" value="UniProtKB-SubCell"/>
</dbReference>
<keyword evidence="6 11" id="KW-0472">Membrane</keyword>
<organism evidence="13 14">
    <name type="scientific">Fodinibius salinus</name>
    <dbReference type="NCBI Taxonomy" id="860790"/>
    <lineage>
        <taxon>Bacteria</taxon>
        <taxon>Pseudomonadati</taxon>
        <taxon>Balneolota</taxon>
        <taxon>Balneolia</taxon>
        <taxon>Balneolales</taxon>
        <taxon>Balneolaceae</taxon>
        <taxon>Fodinibius</taxon>
    </lineage>
</organism>
<keyword evidence="9" id="KW-0175">Coiled coil</keyword>
<dbReference type="RefSeq" id="WP_148899272.1">
    <property type="nucleotide sequence ID" value="NZ_VNHY01000003.1"/>
</dbReference>
<dbReference type="AlphaFoldDB" id="A0A5D3YIL4"/>
<proteinExistence type="predicted"/>
<dbReference type="InterPro" id="IPR018764">
    <property type="entry name" value="RskA_C"/>
</dbReference>
<evidence type="ECO:0000313" key="14">
    <source>
        <dbReference type="Proteomes" id="UP000324595"/>
    </source>
</evidence>
<dbReference type="InterPro" id="IPR051474">
    <property type="entry name" value="Anti-sigma-K/W_factor"/>
</dbReference>
<keyword evidence="4 11" id="KW-0812">Transmembrane</keyword>
<evidence type="ECO:0000256" key="8">
    <source>
        <dbReference type="ARBA" id="ARBA00030803"/>
    </source>
</evidence>
<dbReference type="GO" id="GO:0016989">
    <property type="term" value="F:sigma factor antagonist activity"/>
    <property type="evidence" value="ECO:0007669"/>
    <property type="project" value="TreeGrafter"/>
</dbReference>
<feature type="region of interest" description="Disordered" evidence="10">
    <location>
        <begin position="79"/>
        <end position="98"/>
    </location>
</feature>
<evidence type="ECO:0000256" key="7">
    <source>
        <dbReference type="ARBA" id="ARBA00029829"/>
    </source>
</evidence>
<evidence type="ECO:0000313" key="13">
    <source>
        <dbReference type="EMBL" id="TYP92575.1"/>
    </source>
</evidence>
<comment type="subcellular location">
    <subcellularLocation>
        <location evidence="2">Cell membrane</location>
    </subcellularLocation>
    <subcellularLocation>
        <location evidence="1">Membrane</location>
        <topology evidence="1">Single-pass membrane protein</topology>
    </subcellularLocation>
</comment>
<feature type="domain" description="Anti-sigma K factor RskA C-terminal" evidence="12">
    <location>
        <begin position="109"/>
        <end position="272"/>
    </location>
</feature>
<dbReference type="EMBL" id="VNHY01000003">
    <property type="protein sequence ID" value="TYP92575.1"/>
    <property type="molecule type" value="Genomic_DNA"/>
</dbReference>
<evidence type="ECO:0000256" key="3">
    <source>
        <dbReference type="ARBA" id="ARBA00022475"/>
    </source>
</evidence>
<dbReference type="GO" id="GO:0006417">
    <property type="term" value="P:regulation of translation"/>
    <property type="evidence" value="ECO:0007669"/>
    <property type="project" value="TreeGrafter"/>
</dbReference>
<gene>
    <name evidence="13" type="ORF">LX73_1937</name>
</gene>
<keyword evidence="5 11" id="KW-1133">Transmembrane helix</keyword>
<dbReference type="PANTHER" id="PTHR37461:SF1">
    <property type="entry name" value="ANTI-SIGMA-K FACTOR RSKA"/>
    <property type="match status" value="1"/>
</dbReference>
<keyword evidence="14" id="KW-1185">Reference proteome</keyword>
<keyword evidence="3" id="KW-1003">Cell membrane</keyword>
<evidence type="ECO:0000256" key="6">
    <source>
        <dbReference type="ARBA" id="ARBA00023136"/>
    </source>
</evidence>
<dbReference type="PANTHER" id="PTHR37461">
    <property type="entry name" value="ANTI-SIGMA-K FACTOR RSKA"/>
    <property type="match status" value="1"/>
</dbReference>
<evidence type="ECO:0000256" key="10">
    <source>
        <dbReference type="SAM" id="MobiDB-lite"/>
    </source>
</evidence>
<reference evidence="13 14" key="1">
    <citation type="submission" date="2019-07" db="EMBL/GenBank/DDBJ databases">
        <title>Genomic Encyclopedia of Archaeal and Bacterial Type Strains, Phase II (KMG-II): from individual species to whole genera.</title>
        <authorList>
            <person name="Goeker M."/>
        </authorList>
    </citation>
    <scope>NUCLEOTIDE SEQUENCE [LARGE SCALE GENOMIC DNA]</scope>
    <source>
        <strain evidence="13 14">DSM 21935</strain>
    </source>
</reference>
<evidence type="ECO:0000259" key="12">
    <source>
        <dbReference type="Pfam" id="PF10099"/>
    </source>
</evidence>
<dbReference type="OrthoDB" id="1420916at2"/>
<evidence type="ECO:0000256" key="5">
    <source>
        <dbReference type="ARBA" id="ARBA00022989"/>
    </source>
</evidence>
<dbReference type="Pfam" id="PF10099">
    <property type="entry name" value="RskA_C"/>
    <property type="match status" value="1"/>
</dbReference>
<evidence type="ECO:0000256" key="9">
    <source>
        <dbReference type="SAM" id="Coils"/>
    </source>
</evidence>
<protein>
    <recommendedName>
        <fullName evidence="8">Regulator of SigK</fullName>
    </recommendedName>
    <alternativeName>
        <fullName evidence="7">Sigma-K anti-sigma factor RskA</fullName>
    </alternativeName>
</protein>
<evidence type="ECO:0000256" key="4">
    <source>
        <dbReference type="ARBA" id="ARBA00022692"/>
    </source>
</evidence>
<accession>A0A5D3YIL4</accession>
<evidence type="ECO:0000256" key="1">
    <source>
        <dbReference type="ARBA" id="ARBA00004167"/>
    </source>
</evidence>